<dbReference type="InterPro" id="IPR058922">
    <property type="entry name" value="WHD_DRP"/>
</dbReference>
<evidence type="ECO:0000259" key="4">
    <source>
        <dbReference type="Pfam" id="PF23598"/>
    </source>
</evidence>
<dbReference type="InterPro" id="IPR036388">
    <property type="entry name" value="WH-like_DNA-bd_sf"/>
</dbReference>
<feature type="compositionally biased region" description="Acidic residues" evidence="2">
    <location>
        <begin position="378"/>
        <end position="425"/>
    </location>
</feature>
<evidence type="ECO:0000313" key="5">
    <source>
        <dbReference type="EMBL" id="CAD6273118.1"/>
    </source>
</evidence>
<feature type="region of interest" description="Disordered" evidence="2">
    <location>
        <begin position="1363"/>
        <end position="1382"/>
    </location>
</feature>
<sequence length="1567" mass="177503">MGQVRLLAHDCNNCLDVYLSRGNPDIHLPKKGPLRYLLWGHWFLQKMIAQHQAAGQLKTLKERARDVGERRLRYSVKVPEKPASAAGDKEQDGGDDQLVVATATAVVDHSGDDGRAFFQPRTLDDYLEEKVVQWITTHILLHETSKRPKGSMIPSVSIVVAPEPDVDKDAGSIAHEALAIVRAENQFKSSVLVDIPSVHLDFMPLRPKEILYYILRELNKEPEHAKSPSQSQDEQEGEGTDEKQGDDEADKQYIERSRKWDIYFEKKELMKEVKRNIQAMQLKDKIEEIKKELEQGKSDKLLLWGPKKQMKKDDEKKKMKDKISEKNLGVLLLLLLKSATAAADGQDQERKNKDMPTLAPWYDDIVEEAAKKLQECIEKEEELEEEQQEEEEYEDYDEEYYVDEDDNSDGDEDEDEDDNEDDDDDKGPILLDSEQYANILREVFQKNSNSKPQQQGQQHDQDNTHTLGENQIKQIVEIEKAKLELLQQLLHARTSYNSKSPQAQEEDSLATAQATNSRTSKDPSTEKTDTAKTKSDGQDGNLQLLDPAAIAQGTIEKKEHAETSNTNKSLQAPEQGSLATGQATNFTMTVPEEGPSKKIIKKKGPAKLDGQDQNLEAIVQETKEKMEEVKWKINEQLKIRRIMDKIKKCLKDESAVIILKIHDRMIHDFPWDETRNALSFLDCIAGAVIVTNPSDSKQEYCYPQKQEPINYSLVGLYHDDILKRTSQKKHEKIIRDILDMCKLDEFCMKIFAHALYANPKRHIEDLNKLHSTLQKVSPNSPASIAKKVFKFSYNDLVKEYKSCLLYLAIFPLEYKIRRSTLIGRWVAEGLITTEDWLWSHSVCKAEKCFDNLIRRLLVHPVDFGATGEVKSCMVTKIIHGFITNIAEKQHIIVARLSHHLAQHFSIYNDLRPWLVALIQSLISSKSFPNHLPYSSLRGTNATQLPIEINNLQELEVLDIRQTKVPAKATRHIRLLKLKRLLAGDTDPSLSSTDIASVQVPEKVENMEHMEVLSNVKPLSSQDLKDIGTLYELRKLGLVIEDKDSHLRELFILISNLHKYLRSLSITLHSTTKREGTPYSRGYSYLLNATNRRLSSSNTEYHSLLKDPPKLLESLNISGTTQNVQLLQELLANGVKELVKVTLSNTSLKQDDLEVLGKLPKLRCFRLQDISCTNTKLTFNEVEFPRLKYFIFEGSSTTDISFQVEGTHGLEEIVLSLNIDGLPNMEHELEEHKSNNTATNTNTIAAATTGVSGLPTQEQNKSNTTTTTTTNATTTTTTEVNVLPKLEQESNKNDTTTVAATTTTTTTTDDATTTTDDATVTTDSTTTKVNVLPKLEQESNNNDTATVAATTTTVVDSLPKLEEQKSNNSTTTINTTTGVDSLPKQEEHDLHPITTTRNSVLLSLFDNNAKQIAKVTLRGTLLKEDALRKLAKKPKLRCLVLLEKSYDESNLTFNEDDFPKLNILIVNCSNINKINFTTRSAPKLEKIIWTFAKDRTDYSLSGINNLPKLKDFEFYGDAVPHQVREELNKHRNKPILKKNKPENQEQEIGNTPEEKGTTCFPFCWKNKV</sequence>
<organism evidence="5 6">
    <name type="scientific">Miscanthus lutarioriparius</name>
    <dbReference type="NCBI Taxonomy" id="422564"/>
    <lineage>
        <taxon>Eukaryota</taxon>
        <taxon>Viridiplantae</taxon>
        <taxon>Streptophyta</taxon>
        <taxon>Embryophyta</taxon>
        <taxon>Tracheophyta</taxon>
        <taxon>Spermatophyta</taxon>
        <taxon>Magnoliopsida</taxon>
        <taxon>Liliopsida</taxon>
        <taxon>Poales</taxon>
        <taxon>Poaceae</taxon>
        <taxon>PACMAD clade</taxon>
        <taxon>Panicoideae</taxon>
        <taxon>Andropogonodae</taxon>
        <taxon>Andropogoneae</taxon>
        <taxon>Saccharinae</taxon>
        <taxon>Miscanthus</taxon>
    </lineage>
</organism>
<reference evidence="5" key="1">
    <citation type="submission" date="2020-10" db="EMBL/GenBank/DDBJ databases">
        <authorList>
            <person name="Han B."/>
            <person name="Lu T."/>
            <person name="Zhao Q."/>
            <person name="Huang X."/>
            <person name="Zhao Y."/>
        </authorList>
    </citation>
    <scope>NUCLEOTIDE SEQUENCE</scope>
</reference>
<feature type="domain" description="Disease resistance R13L4/SHOC-2-like LRR" evidence="4">
    <location>
        <begin position="930"/>
        <end position="1221"/>
    </location>
</feature>
<comment type="caution">
    <text evidence="5">The sequence shown here is derived from an EMBL/GenBank/DDBJ whole genome shotgun (WGS) entry which is preliminary data.</text>
</comment>
<feature type="region of interest" description="Disordered" evidence="2">
    <location>
        <begin position="376"/>
        <end position="468"/>
    </location>
</feature>
<feature type="region of interest" description="Disordered" evidence="2">
    <location>
        <begin position="1531"/>
        <end position="1552"/>
    </location>
</feature>
<dbReference type="Pfam" id="PF23598">
    <property type="entry name" value="LRR_14"/>
    <property type="match status" value="1"/>
</dbReference>
<feature type="compositionally biased region" description="Polar residues" evidence="2">
    <location>
        <begin position="563"/>
        <end position="588"/>
    </location>
</feature>
<dbReference type="InterPro" id="IPR044974">
    <property type="entry name" value="Disease_R_plants"/>
</dbReference>
<evidence type="ECO:0000256" key="1">
    <source>
        <dbReference type="ARBA" id="ARBA00022737"/>
    </source>
</evidence>
<proteinExistence type="predicted"/>
<dbReference type="PANTHER" id="PTHR23155:SF1062">
    <property type="entry name" value="OS11G0579400 PROTEIN"/>
    <property type="match status" value="1"/>
</dbReference>
<dbReference type="SUPFAM" id="SSF52047">
    <property type="entry name" value="RNI-like"/>
    <property type="match status" value="1"/>
</dbReference>
<feature type="compositionally biased region" description="Basic and acidic residues" evidence="2">
    <location>
        <begin position="519"/>
        <end position="537"/>
    </location>
</feature>
<dbReference type="Gene3D" id="1.10.10.10">
    <property type="entry name" value="Winged helix-like DNA-binding domain superfamily/Winged helix DNA-binding domain"/>
    <property type="match status" value="1"/>
</dbReference>
<feature type="region of interest" description="Disordered" evidence="2">
    <location>
        <begin position="496"/>
        <end position="544"/>
    </location>
</feature>
<dbReference type="InterPro" id="IPR055414">
    <property type="entry name" value="LRR_R13L4/SHOC2-like"/>
</dbReference>
<keyword evidence="6" id="KW-1185">Reference proteome</keyword>
<feature type="region of interest" description="Disordered" evidence="2">
    <location>
        <begin position="558"/>
        <end position="590"/>
    </location>
</feature>
<feature type="compositionally biased region" description="Acidic residues" evidence="2">
    <location>
        <begin position="233"/>
        <end position="249"/>
    </location>
</feature>
<gene>
    <name evidence="5" type="ORF">NCGR_LOCUS56386</name>
</gene>
<dbReference type="PANTHER" id="PTHR23155">
    <property type="entry name" value="DISEASE RESISTANCE PROTEIN RP"/>
    <property type="match status" value="1"/>
</dbReference>
<accession>A0A811RTR6</accession>
<dbReference type="EMBL" id="CAJGYO010000016">
    <property type="protein sequence ID" value="CAD6273118.1"/>
    <property type="molecule type" value="Genomic_DNA"/>
</dbReference>
<dbReference type="GO" id="GO:0098542">
    <property type="term" value="P:defense response to other organism"/>
    <property type="evidence" value="ECO:0007669"/>
    <property type="project" value="TreeGrafter"/>
</dbReference>
<keyword evidence="1" id="KW-0677">Repeat</keyword>
<dbReference type="Proteomes" id="UP000604825">
    <property type="component" value="Unassembled WGS sequence"/>
</dbReference>
<feature type="compositionally biased region" description="Low complexity" evidence="2">
    <location>
        <begin position="1365"/>
        <end position="1376"/>
    </location>
</feature>
<dbReference type="Pfam" id="PF23559">
    <property type="entry name" value="WHD_DRP"/>
    <property type="match status" value="1"/>
</dbReference>
<name>A0A811RTR6_9POAL</name>
<protein>
    <submittedName>
        <fullName evidence="5">Uncharacterized protein</fullName>
    </submittedName>
</protein>
<evidence type="ECO:0000313" key="6">
    <source>
        <dbReference type="Proteomes" id="UP000604825"/>
    </source>
</evidence>
<evidence type="ECO:0000256" key="2">
    <source>
        <dbReference type="SAM" id="MobiDB-lite"/>
    </source>
</evidence>
<feature type="domain" description="Disease resistance protein winged helix" evidence="3">
    <location>
        <begin position="809"/>
        <end position="882"/>
    </location>
</feature>
<evidence type="ECO:0000259" key="3">
    <source>
        <dbReference type="Pfam" id="PF23559"/>
    </source>
</evidence>
<feature type="region of interest" description="Disordered" evidence="2">
    <location>
        <begin position="222"/>
        <end position="251"/>
    </location>
</feature>